<dbReference type="EMBL" id="CP009455">
    <property type="protein sequence ID" value="AIR91466.1"/>
    <property type="molecule type" value="Genomic_DNA"/>
</dbReference>
<proteinExistence type="predicted"/>
<dbReference type="AlphaFoldDB" id="A0A089WS84"/>
<dbReference type="KEGG" id="psw:LK03_20305"/>
<dbReference type="NCBIfam" id="NF045613">
    <property type="entry name" value="PA1571_fam"/>
    <property type="match status" value="1"/>
</dbReference>
<evidence type="ECO:0008006" key="4">
    <source>
        <dbReference type="Google" id="ProtNLM"/>
    </source>
</evidence>
<evidence type="ECO:0000313" key="2">
    <source>
        <dbReference type="EMBL" id="AIR91466.1"/>
    </source>
</evidence>
<evidence type="ECO:0000256" key="1">
    <source>
        <dbReference type="SAM" id="MobiDB-lite"/>
    </source>
</evidence>
<keyword evidence="3" id="KW-1185">Reference proteome</keyword>
<feature type="compositionally biased region" description="Polar residues" evidence="1">
    <location>
        <begin position="12"/>
        <end position="21"/>
    </location>
</feature>
<feature type="region of interest" description="Disordered" evidence="1">
    <location>
        <begin position="1"/>
        <end position="30"/>
    </location>
</feature>
<reference evidence="2 3" key="1">
    <citation type="submission" date="2014-09" db="EMBL/GenBank/DDBJ databases">
        <authorList>
            <person name="Chan K.-G."/>
        </authorList>
    </citation>
    <scope>NUCLEOTIDE SEQUENCE [LARGE SCALE GENOMIC DNA]</scope>
    <source>
        <strain evidence="2 3">ND07</strain>
    </source>
</reference>
<evidence type="ECO:0000313" key="3">
    <source>
        <dbReference type="Proteomes" id="UP000029493"/>
    </source>
</evidence>
<dbReference type="InterPro" id="IPR054635">
    <property type="entry name" value="PA1571-like"/>
</dbReference>
<sequence length="59" mass="6338">MSTEHSHDPQKPHTQAPQQPCGSIIDAQGREVPITEQMIQQACQALEQSRKSVTAGVGA</sequence>
<dbReference type="Proteomes" id="UP000029493">
    <property type="component" value="Chromosome"/>
</dbReference>
<dbReference type="RefSeq" id="WP_038414270.1">
    <property type="nucleotide sequence ID" value="NZ_CP009455.1"/>
</dbReference>
<gene>
    <name evidence="2" type="ORF">LK03_20305</name>
</gene>
<protein>
    <recommendedName>
        <fullName evidence="4">Multifunctional fatty acid oxidation complex subunit alpha</fullName>
    </recommendedName>
</protein>
<dbReference type="OrthoDB" id="7019010at2"/>
<organism evidence="2 3">
    <name type="scientific">Pseudomonas cremoricolorata</name>
    <dbReference type="NCBI Taxonomy" id="157783"/>
    <lineage>
        <taxon>Bacteria</taxon>
        <taxon>Pseudomonadati</taxon>
        <taxon>Pseudomonadota</taxon>
        <taxon>Gammaproteobacteria</taxon>
        <taxon>Pseudomonadales</taxon>
        <taxon>Pseudomonadaceae</taxon>
        <taxon>Pseudomonas</taxon>
    </lineage>
</organism>
<name>A0A089WS84_9PSED</name>
<feature type="compositionally biased region" description="Basic and acidic residues" evidence="1">
    <location>
        <begin position="1"/>
        <end position="11"/>
    </location>
</feature>
<accession>A0A089WS84</accession>